<organism evidence="2 3">
    <name type="scientific">Tremella mesenterica</name>
    <name type="common">Jelly fungus</name>
    <dbReference type="NCBI Taxonomy" id="5217"/>
    <lineage>
        <taxon>Eukaryota</taxon>
        <taxon>Fungi</taxon>
        <taxon>Dikarya</taxon>
        <taxon>Basidiomycota</taxon>
        <taxon>Agaricomycotina</taxon>
        <taxon>Tremellomycetes</taxon>
        <taxon>Tremellales</taxon>
        <taxon>Tremellaceae</taxon>
        <taxon>Tremella</taxon>
    </lineage>
</organism>
<feature type="compositionally biased region" description="Low complexity" evidence="1">
    <location>
        <begin position="69"/>
        <end position="89"/>
    </location>
</feature>
<sequence>MSLQMPETKSSPPPRSPLLTPSFNLPDSHLLLPPNSSDGPSALHRQPSHDSQRPGLVPSPRIPMGGLPSTSTSTSASASSSTSASRSGSLINTPRILSRRASAKEKSHGILSRKNSSHAEGRGDMVPPKTGNMQDEGRMIMPESGSAEVYV</sequence>
<dbReference type="OrthoDB" id="68483at2759"/>
<gene>
    <name evidence="2" type="ORF">M231_03169</name>
</gene>
<comment type="caution">
    <text evidence="2">The sequence shown here is derived from an EMBL/GenBank/DDBJ whole genome shotgun (WGS) entry which is preliminary data.</text>
</comment>
<feature type="region of interest" description="Disordered" evidence="1">
    <location>
        <begin position="1"/>
        <end position="151"/>
    </location>
</feature>
<evidence type="ECO:0000256" key="1">
    <source>
        <dbReference type="SAM" id="MobiDB-lite"/>
    </source>
</evidence>
<dbReference type="EMBL" id="SDIL01000030">
    <property type="protein sequence ID" value="RXK39500.1"/>
    <property type="molecule type" value="Genomic_DNA"/>
</dbReference>
<protein>
    <submittedName>
        <fullName evidence="2">Uncharacterized protein</fullName>
    </submittedName>
</protein>
<evidence type="ECO:0000313" key="3">
    <source>
        <dbReference type="Proteomes" id="UP000289152"/>
    </source>
</evidence>
<name>A0A4Q1BNZ7_TREME</name>
<reference evidence="2 3" key="1">
    <citation type="submission" date="2016-06" db="EMBL/GenBank/DDBJ databases">
        <title>Evolution of pathogenesis and genome organization in the Tremellales.</title>
        <authorList>
            <person name="Cuomo C."/>
            <person name="Litvintseva A."/>
            <person name="Heitman J."/>
            <person name="Chen Y."/>
            <person name="Sun S."/>
            <person name="Springer D."/>
            <person name="Dromer F."/>
            <person name="Young S."/>
            <person name="Zeng Q."/>
            <person name="Chapman S."/>
            <person name="Gujja S."/>
            <person name="Saif S."/>
            <person name="Birren B."/>
        </authorList>
    </citation>
    <scope>NUCLEOTIDE SEQUENCE [LARGE SCALE GENOMIC DNA]</scope>
    <source>
        <strain evidence="2 3">ATCC 28783</strain>
    </source>
</reference>
<evidence type="ECO:0000313" key="2">
    <source>
        <dbReference type="EMBL" id="RXK39500.1"/>
    </source>
</evidence>
<dbReference type="AlphaFoldDB" id="A0A4Q1BNZ7"/>
<proteinExistence type="predicted"/>
<dbReference type="Proteomes" id="UP000289152">
    <property type="component" value="Unassembled WGS sequence"/>
</dbReference>
<keyword evidence="3" id="KW-1185">Reference proteome</keyword>
<dbReference type="InParanoid" id="A0A4Q1BNZ7"/>
<accession>A0A4Q1BNZ7</accession>